<dbReference type="Proteomes" id="UP000287352">
    <property type="component" value="Unassembled WGS sequence"/>
</dbReference>
<protein>
    <submittedName>
        <fullName evidence="3">Uncharacterized protein</fullName>
    </submittedName>
</protein>
<feature type="region of interest" description="Disordered" evidence="1">
    <location>
        <begin position="53"/>
        <end position="74"/>
    </location>
</feature>
<dbReference type="AlphaFoldDB" id="A0A401ZXM2"/>
<keyword evidence="2" id="KW-0472">Membrane</keyword>
<dbReference type="RefSeq" id="WP_126579275.1">
    <property type="nucleotide sequence ID" value="NZ_BIFR01000001.1"/>
</dbReference>
<keyword evidence="2" id="KW-1133">Transmembrane helix</keyword>
<dbReference type="EMBL" id="BIFR01000001">
    <property type="protein sequence ID" value="GCE11583.1"/>
    <property type="molecule type" value="Genomic_DNA"/>
</dbReference>
<evidence type="ECO:0000313" key="4">
    <source>
        <dbReference type="Proteomes" id="UP000287352"/>
    </source>
</evidence>
<evidence type="ECO:0000256" key="2">
    <source>
        <dbReference type="SAM" id="Phobius"/>
    </source>
</evidence>
<sequence length="74" mass="8291">MSNNVGTAVIKVVALASGAVLGTLIARWCDELLTQRAQTQFDYDKTRYEQGLTPITLPPQQQPPVLEEQEQEQY</sequence>
<evidence type="ECO:0000256" key="1">
    <source>
        <dbReference type="SAM" id="MobiDB-lite"/>
    </source>
</evidence>
<organism evidence="3 4">
    <name type="scientific">Tengunoibacter tsumagoiensis</name>
    <dbReference type="NCBI Taxonomy" id="2014871"/>
    <lineage>
        <taxon>Bacteria</taxon>
        <taxon>Bacillati</taxon>
        <taxon>Chloroflexota</taxon>
        <taxon>Ktedonobacteria</taxon>
        <taxon>Ktedonobacterales</taxon>
        <taxon>Dictyobacteraceae</taxon>
        <taxon>Tengunoibacter</taxon>
    </lineage>
</organism>
<keyword evidence="2" id="KW-0812">Transmembrane</keyword>
<feature type="transmembrane region" description="Helical" evidence="2">
    <location>
        <begin position="6"/>
        <end position="26"/>
    </location>
</feature>
<evidence type="ECO:0000313" key="3">
    <source>
        <dbReference type="EMBL" id="GCE11583.1"/>
    </source>
</evidence>
<comment type="caution">
    <text evidence="3">The sequence shown here is derived from an EMBL/GenBank/DDBJ whole genome shotgun (WGS) entry which is preliminary data.</text>
</comment>
<name>A0A401ZXM2_9CHLR</name>
<dbReference type="OrthoDB" id="164602at2"/>
<accession>A0A401ZXM2</accession>
<proteinExistence type="predicted"/>
<gene>
    <name evidence="3" type="ORF">KTT_14420</name>
</gene>
<reference evidence="4" key="1">
    <citation type="submission" date="2018-12" db="EMBL/GenBank/DDBJ databases">
        <title>Tengunoibacter tsumagoiensis gen. nov., sp. nov., Dictyobacter kobayashii sp. nov., D. alpinus sp. nov., and D. joshuensis sp. nov. and description of Dictyobacteraceae fam. nov. within the order Ktedonobacterales isolated from Tengu-no-mugimeshi.</title>
        <authorList>
            <person name="Wang C.M."/>
            <person name="Zheng Y."/>
            <person name="Sakai Y."/>
            <person name="Toyoda A."/>
            <person name="Minakuchi Y."/>
            <person name="Abe K."/>
            <person name="Yokota A."/>
            <person name="Yabe S."/>
        </authorList>
    </citation>
    <scope>NUCLEOTIDE SEQUENCE [LARGE SCALE GENOMIC DNA]</scope>
    <source>
        <strain evidence="4">Uno3</strain>
    </source>
</reference>
<keyword evidence="4" id="KW-1185">Reference proteome</keyword>